<reference evidence="3 4" key="1">
    <citation type="submission" date="2016-10" db="EMBL/GenBank/DDBJ databases">
        <authorList>
            <person name="Varghese N."/>
            <person name="Submissions S."/>
        </authorList>
    </citation>
    <scope>NUCLEOTIDE SEQUENCE [LARGE SCALE GENOMIC DNA]</scope>
    <source>
        <strain evidence="3 4">DSM 16525</strain>
    </source>
</reference>
<evidence type="ECO:0000313" key="3">
    <source>
        <dbReference type="EMBL" id="SET98239.1"/>
    </source>
</evidence>
<dbReference type="Proteomes" id="UP000183760">
    <property type="component" value="Unassembled WGS sequence"/>
</dbReference>
<dbReference type="Gene3D" id="3.40.50.150">
    <property type="entry name" value="Vaccinia Virus protein VP39"/>
    <property type="match status" value="1"/>
</dbReference>
<evidence type="ECO:0000313" key="2">
    <source>
        <dbReference type="EMBL" id="GEN07189.1"/>
    </source>
</evidence>
<evidence type="ECO:0000313" key="4">
    <source>
        <dbReference type="Proteomes" id="UP000183760"/>
    </source>
</evidence>
<dbReference type="InterPro" id="IPR013217">
    <property type="entry name" value="Methyltransf_12"/>
</dbReference>
<protein>
    <submittedName>
        <fullName evidence="3">tRNA (Cmo5U34)-methyltransferase</fullName>
    </submittedName>
</protein>
<accession>A0A511SZ69</accession>
<dbReference type="OrthoDB" id="213472at2"/>
<dbReference type="EMBL" id="BJXR01000022">
    <property type="protein sequence ID" value="GEN07189.1"/>
    <property type="molecule type" value="Genomic_DNA"/>
</dbReference>
<comment type="caution">
    <text evidence="2">The sequence shown here is derived from an EMBL/GenBank/DDBJ whole genome shotgun (WGS) entry which is preliminary data.</text>
</comment>
<name>A0A511SZ69_MYXFU</name>
<dbReference type="Pfam" id="PF08242">
    <property type="entry name" value="Methyltransf_12"/>
    <property type="match status" value="1"/>
</dbReference>
<dbReference type="AlphaFoldDB" id="A0A511SZ69"/>
<dbReference type="STRING" id="1334629.MFUL124B02_37400"/>
<keyword evidence="4" id="KW-1185">Reference proteome</keyword>
<gene>
    <name evidence="2" type="ORF">MFU01_22260</name>
    <name evidence="3" type="ORF">SAMN05443572_104187</name>
</gene>
<organism evidence="2 5">
    <name type="scientific">Myxococcus fulvus</name>
    <dbReference type="NCBI Taxonomy" id="33"/>
    <lineage>
        <taxon>Bacteria</taxon>
        <taxon>Pseudomonadati</taxon>
        <taxon>Myxococcota</taxon>
        <taxon>Myxococcia</taxon>
        <taxon>Myxococcales</taxon>
        <taxon>Cystobacterineae</taxon>
        <taxon>Myxococcaceae</taxon>
        <taxon>Myxococcus</taxon>
    </lineage>
</organism>
<reference evidence="2 5" key="2">
    <citation type="submission" date="2019-07" db="EMBL/GenBank/DDBJ databases">
        <title>Whole genome shotgun sequence of Myxococcus fulvus NBRC 100333.</title>
        <authorList>
            <person name="Hosoyama A."/>
            <person name="Uohara A."/>
            <person name="Ohji S."/>
            <person name="Ichikawa N."/>
        </authorList>
    </citation>
    <scope>NUCLEOTIDE SEQUENCE [LARGE SCALE GENOMIC DNA]</scope>
    <source>
        <strain evidence="2 5">NBRC 100333</strain>
    </source>
</reference>
<dbReference type="RefSeq" id="WP_074953352.1">
    <property type="nucleotide sequence ID" value="NZ_BJXR01000022.1"/>
</dbReference>
<dbReference type="Proteomes" id="UP000321514">
    <property type="component" value="Unassembled WGS sequence"/>
</dbReference>
<dbReference type="SUPFAM" id="SSF53335">
    <property type="entry name" value="S-adenosyl-L-methionine-dependent methyltransferases"/>
    <property type="match status" value="1"/>
</dbReference>
<feature type="domain" description="Methyltransferase type 12" evidence="1">
    <location>
        <begin position="60"/>
        <end position="159"/>
    </location>
</feature>
<proteinExistence type="predicted"/>
<evidence type="ECO:0000313" key="5">
    <source>
        <dbReference type="Proteomes" id="UP000321514"/>
    </source>
</evidence>
<evidence type="ECO:0000259" key="1">
    <source>
        <dbReference type="Pfam" id="PF08242"/>
    </source>
</evidence>
<dbReference type="CDD" id="cd02440">
    <property type="entry name" value="AdoMet_MTases"/>
    <property type="match status" value="1"/>
</dbReference>
<dbReference type="EMBL" id="FOIB01000004">
    <property type="protein sequence ID" value="SET98239.1"/>
    <property type="molecule type" value="Genomic_DNA"/>
</dbReference>
<dbReference type="InterPro" id="IPR029063">
    <property type="entry name" value="SAM-dependent_MTases_sf"/>
</dbReference>
<sequence>MAHDHSAHSVQHIVPGFGADRAAHYDAQAALSLAGVQAMYELVVSAMTARLDGQQDASLLAVGLGTGTELVPYLRFDVPRWRFTGIDPSSAMLDVARKRLETEGLLSRTHIHMGELKSLPEGPPFDGAQMMGILHHVEGDAARLGLLREVARRLKPGAPLVIGCRVGKDPVLTDVEFRRLRAHGIPKEELDHRRKLFDAKVTPIESDAALAGMLEQAGFTPPKPLFVSLQFKVFLTQSGTASQG</sequence>